<gene>
    <name evidence="6" type="ORF">KEG57_26510</name>
</gene>
<dbReference type="InterPro" id="IPR003726">
    <property type="entry name" value="HCY_dom"/>
</dbReference>
<feature type="domain" description="Hcy-binding" evidence="5">
    <location>
        <begin position="1"/>
        <end position="272"/>
    </location>
</feature>
<dbReference type="AlphaFoldDB" id="A0A9X3X7P3"/>
<dbReference type="EMBL" id="JAGTJJ010000018">
    <property type="protein sequence ID" value="MDC3984090.1"/>
    <property type="molecule type" value="Genomic_DNA"/>
</dbReference>
<dbReference type="GO" id="GO:0009086">
    <property type="term" value="P:methionine biosynthetic process"/>
    <property type="evidence" value="ECO:0007669"/>
    <property type="project" value="InterPro"/>
</dbReference>
<evidence type="ECO:0000256" key="3">
    <source>
        <dbReference type="PIRSR" id="PIRSR037505-2"/>
    </source>
</evidence>
<dbReference type="RefSeq" id="WP_272427165.1">
    <property type="nucleotide sequence ID" value="NZ_JAGTJJ010000018.1"/>
</dbReference>
<dbReference type="Gene3D" id="3.20.20.330">
    <property type="entry name" value="Homocysteine-binding-like domain"/>
    <property type="match status" value="1"/>
</dbReference>
<dbReference type="SUPFAM" id="SSF82282">
    <property type="entry name" value="Homocysteine S-methyltransferase"/>
    <property type="match status" value="1"/>
</dbReference>
<protein>
    <submittedName>
        <fullName evidence="6">Homocysteine S-methyltransferase family protein</fullName>
    </submittedName>
</protein>
<feature type="binding site" evidence="3 4">
    <location>
        <position position="257"/>
    </location>
    <ligand>
        <name>Zn(2+)</name>
        <dbReference type="ChEBI" id="CHEBI:29105"/>
    </ligand>
</feature>
<evidence type="ECO:0000256" key="2">
    <source>
        <dbReference type="ARBA" id="ARBA00022679"/>
    </source>
</evidence>
<dbReference type="GO" id="GO:0008168">
    <property type="term" value="F:methyltransferase activity"/>
    <property type="evidence" value="ECO:0007669"/>
    <property type="project" value="UniProtKB-UniRule"/>
</dbReference>
<keyword evidence="3 4" id="KW-0862">Zinc</keyword>
<keyword evidence="3 4" id="KW-0479">Metal-binding</keyword>
<evidence type="ECO:0000313" key="7">
    <source>
        <dbReference type="Proteomes" id="UP001151081"/>
    </source>
</evidence>
<dbReference type="GO" id="GO:0032259">
    <property type="term" value="P:methylation"/>
    <property type="evidence" value="ECO:0007669"/>
    <property type="project" value="UniProtKB-KW"/>
</dbReference>
<sequence length="276" mass="29052">MRPAMCTILDGPMGTELAARGVPTPAPLWSALALDRAPEVVAAIHRDYAAAGATVHTANTFRTKRRSAGERWEELARRAVVIARESVPPGHRIAGSVAPLEDCYRPDLSPTNPRPEHRELCEVLADAGVDLILCETFPHVGEALIAVEEALRTGLPVWVAFTAGPDADLLTPAEVLAGAREAAERGASAVLINCTKATRTLPYVEKLAEVGIPFGVYANAGAVQEGIGWGEAARGAELYAELAEAWIQAGATIVGGCCGTGPQHVRAIADRMRAKG</sequence>
<dbReference type="PROSITE" id="PS50970">
    <property type="entry name" value="HCY"/>
    <property type="match status" value="1"/>
</dbReference>
<name>A0A9X3X7P3_9BACT</name>
<comment type="caution">
    <text evidence="6">The sequence shown here is derived from an EMBL/GenBank/DDBJ whole genome shotgun (WGS) entry which is preliminary data.</text>
</comment>
<dbReference type="Proteomes" id="UP001151081">
    <property type="component" value="Unassembled WGS sequence"/>
</dbReference>
<reference evidence="6 7" key="1">
    <citation type="submission" date="2021-04" db="EMBL/GenBank/DDBJ databases">
        <title>Genome analysis of Polyangium sp.</title>
        <authorList>
            <person name="Li Y."/>
            <person name="Wang J."/>
        </authorList>
    </citation>
    <scope>NUCLEOTIDE SEQUENCE [LARGE SCALE GENOMIC DNA]</scope>
    <source>
        <strain evidence="6 7">SDU14</strain>
    </source>
</reference>
<dbReference type="PIRSF" id="PIRSF037505">
    <property type="entry name" value="Betaine_HMT"/>
    <property type="match status" value="1"/>
</dbReference>
<evidence type="ECO:0000313" key="6">
    <source>
        <dbReference type="EMBL" id="MDC3984090.1"/>
    </source>
</evidence>
<keyword evidence="1 4" id="KW-0489">Methyltransferase</keyword>
<dbReference type="InterPro" id="IPR017226">
    <property type="entry name" value="BHMT-like"/>
</dbReference>
<evidence type="ECO:0000256" key="1">
    <source>
        <dbReference type="ARBA" id="ARBA00022603"/>
    </source>
</evidence>
<evidence type="ECO:0000259" key="5">
    <source>
        <dbReference type="PROSITE" id="PS50970"/>
    </source>
</evidence>
<dbReference type="PANTHER" id="PTHR11103:SF18">
    <property type="entry name" value="SLR1189 PROTEIN"/>
    <property type="match status" value="1"/>
</dbReference>
<keyword evidence="7" id="KW-1185">Reference proteome</keyword>
<comment type="cofactor">
    <cofactor evidence="3">
        <name>Zn(2+)</name>
        <dbReference type="ChEBI" id="CHEBI:29105"/>
    </cofactor>
    <text evidence="3">Binds 1 zinc ion per subunit.</text>
</comment>
<feature type="binding site" evidence="3 4">
    <location>
        <position position="194"/>
    </location>
    <ligand>
        <name>Zn(2+)</name>
        <dbReference type="ChEBI" id="CHEBI:29105"/>
    </ligand>
</feature>
<evidence type="ECO:0000256" key="4">
    <source>
        <dbReference type="PROSITE-ProRule" id="PRU00333"/>
    </source>
</evidence>
<dbReference type="Pfam" id="PF02574">
    <property type="entry name" value="S-methyl_trans"/>
    <property type="match status" value="1"/>
</dbReference>
<organism evidence="6 7">
    <name type="scientific">Polyangium jinanense</name>
    <dbReference type="NCBI Taxonomy" id="2829994"/>
    <lineage>
        <taxon>Bacteria</taxon>
        <taxon>Pseudomonadati</taxon>
        <taxon>Myxococcota</taxon>
        <taxon>Polyangia</taxon>
        <taxon>Polyangiales</taxon>
        <taxon>Polyangiaceae</taxon>
        <taxon>Polyangium</taxon>
    </lineage>
</organism>
<proteinExistence type="predicted"/>
<keyword evidence="2 4" id="KW-0808">Transferase</keyword>
<feature type="binding site" evidence="3 4">
    <location>
        <position position="258"/>
    </location>
    <ligand>
        <name>Zn(2+)</name>
        <dbReference type="ChEBI" id="CHEBI:29105"/>
    </ligand>
</feature>
<dbReference type="PANTHER" id="PTHR11103">
    <property type="entry name" value="SLR1189 PROTEIN"/>
    <property type="match status" value="1"/>
</dbReference>
<accession>A0A9X3X7P3</accession>
<dbReference type="InterPro" id="IPR036589">
    <property type="entry name" value="HCY_dom_sf"/>
</dbReference>
<dbReference type="GO" id="GO:0008270">
    <property type="term" value="F:zinc ion binding"/>
    <property type="evidence" value="ECO:0007669"/>
    <property type="project" value="InterPro"/>
</dbReference>